<protein>
    <submittedName>
        <fullName evidence="1">Uncharacterized protein</fullName>
    </submittedName>
</protein>
<dbReference type="EMBL" id="FXAW01000008">
    <property type="protein sequence ID" value="SMG49156.1"/>
    <property type="molecule type" value="Genomic_DNA"/>
</dbReference>
<dbReference type="Proteomes" id="UP000193804">
    <property type="component" value="Unassembled WGS sequence"/>
</dbReference>
<evidence type="ECO:0000313" key="1">
    <source>
        <dbReference type="EMBL" id="SMG49156.1"/>
    </source>
</evidence>
<reference evidence="2" key="1">
    <citation type="submission" date="2017-04" db="EMBL/GenBank/DDBJ databases">
        <authorList>
            <person name="Varghese N."/>
            <person name="Submissions S."/>
        </authorList>
    </citation>
    <scope>NUCLEOTIDE SEQUENCE [LARGE SCALE GENOMIC DNA]</scope>
    <source>
        <strain evidence="2">DSM 4125</strain>
    </source>
</reference>
<dbReference type="PROSITE" id="PS51257">
    <property type="entry name" value="PROKAR_LIPOPROTEIN"/>
    <property type="match status" value="1"/>
</dbReference>
<accession>A0A1X7L5K9</accession>
<dbReference type="OrthoDB" id="1200496at2"/>
<dbReference type="STRING" id="1028.SAMN05661096_03571"/>
<organism evidence="1 2">
    <name type="scientific">Marivirga sericea</name>
    <dbReference type="NCBI Taxonomy" id="1028"/>
    <lineage>
        <taxon>Bacteria</taxon>
        <taxon>Pseudomonadati</taxon>
        <taxon>Bacteroidota</taxon>
        <taxon>Cytophagia</taxon>
        <taxon>Cytophagales</taxon>
        <taxon>Marivirgaceae</taxon>
        <taxon>Marivirga</taxon>
    </lineage>
</organism>
<name>A0A1X7L5K9_9BACT</name>
<proteinExistence type="predicted"/>
<gene>
    <name evidence="1" type="ORF">SAMN05661096_03571</name>
</gene>
<keyword evidence="2" id="KW-1185">Reference proteome</keyword>
<dbReference type="AlphaFoldDB" id="A0A1X7L5K9"/>
<sequence>MLNRILISSLIAISLSCVSKQSNEYKLEQLSIRPFIKDSIKSFLDDQYEFTSRSIGEFGTKSEQYERIKWLISQMSEKEFIELIETDHSLLKTLGFLGLYRTGSDKTSKYLIPILSDTSSYVQSTSGCMTNTISIPEFILIENFSYPKISNPFIDKHVHTIDSLIIKYDLNVRTKLTDS</sequence>
<evidence type="ECO:0000313" key="2">
    <source>
        <dbReference type="Proteomes" id="UP000193804"/>
    </source>
</evidence>
<dbReference type="RefSeq" id="WP_085518694.1">
    <property type="nucleotide sequence ID" value="NZ_FXAW01000008.1"/>
</dbReference>